<name>A0A3G6IWH6_9CORY</name>
<evidence type="ECO:0000313" key="1">
    <source>
        <dbReference type="EMBL" id="AZA10131.1"/>
    </source>
</evidence>
<gene>
    <name evidence="1" type="ORF">CPPEL_10160</name>
</gene>
<organism evidence="1 2">
    <name type="scientific">Corynebacterium pseudopelargi</name>
    <dbReference type="NCBI Taxonomy" id="2080757"/>
    <lineage>
        <taxon>Bacteria</taxon>
        <taxon>Bacillati</taxon>
        <taxon>Actinomycetota</taxon>
        <taxon>Actinomycetes</taxon>
        <taxon>Mycobacteriales</taxon>
        <taxon>Corynebacteriaceae</taxon>
        <taxon>Corynebacterium</taxon>
    </lineage>
</organism>
<evidence type="ECO:0000313" key="2">
    <source>
        <dbReference type="Proteomes" id="UP000271426"/>
    </source>
</evidence>
<evidence type="ECO:0008006" key="3">
    <source>
        <dbReference type="Google" id="ProtNLM"/>
    </source>
</evidence>
<sequence length="237" mass="24531" precursor="true">MRTLNTVGLCVAGIGLASTLGACSQQDAPATSSTAAAEVAPMDQGTPAHTELSDAIVGPSDAPEGLAPGNFYEVFGSNQDPSPATLDPEACAPLIFDSNTAAAWAKTPLDQRTVAMYSGFDQQWAIVELDLEPRSADPAQCQTVTRSDNTQIGTITTTYQLKPVDLDLEGAEDVHAVSVLTTAVALDGQDSPGDKVGRTTLVISANVAGKHMTVVGHNVEPGTLESLAQSQIAKLQQ</sequence>
<dbReference type="EMBL" id="CP033898">
    <property type="protein sequence ID" value="AZA10131.1"/>
    <property type="molecule type" value="Genomic_DNA"/>
</dbReference>
<dbReference type="AlphaFoldDB" id="A0A3G6IWH6"/>
<reference evidence="1 2" key="1">
    <citation type="submission" date="2018-11" db="EMBL/GenBank/DDBJ databases">
        <authorList>
            <person name="Kleinhagauer T."/>
            <person name="Glaeser S.P."/>
            <person name="Spergser J."/>
            <person name="Ruckert C."/>
            <person name="Kaempfer P."/>
            <person name="Busse H.-J."/>
        </authorList>
    </citation>
    <scope>NUCLEOTIDE SEQUENCE [LARGE SCALE GENOMIC DNA]</scope>
    <source>
        <strain evidence="1 2">812CH</strain>
    </source>
</reference>
<dbReference type="Proteomes" id="UP000271426">
    <property type="component" value="Chromosome"/>
</dbReference>
<keyword evidence="2" id="KW-1185">Reference proteome</keyword>
<dbReference type="KEGG" id="cpso:CPPEL_10160"/>
<accession>A0A3G6IWH6</accession>
<dbReference type="RefSeq" id="WP_123960989.1">
    <property type="nucleotide sequence ID" value="NZ_CP033898.1"/>
</dbReference>
<dbReference type="PROSITE" id="PS51257">
    <property type="entry name" value="PROKAR_LIPOPROTEIN"/>
    <property type="match status" value="1"/>
</dbReference>
<dbReference type="OrthoDB" id="4401302at2"/>
<protein>
    <recommendedName>
        <fullName evidence="3">DUF5642 domain-containing protein</fullName>
    </recommendedName>
</protein>
<proteinExistence type="predicted"/>